<gene>
    <name evidence="1" type="ORF">Cvel_19278</name>
</gene>
<proteinExistence type="predicted"/>
<dbReference type="EMBL" id="CDMZ01000719">
    <property type="protein sequence ID" value="CEM20164.1"/>
    <property type="molecule type" value="Genomic_DNA"/>
</dbReference>
<evidence type="ECO:0000313" key="1">
    <source>
        <dbReference type="EMBL" id="CEM20164.1"/>
    </source>
</evidence>
<organism evidence="1">
    <name type="scientific">Chromera velia CCMP2878</name>
    <dbReference type="NCBI Taxonomy" id="1169474"/>
    <lineage>
        <taxon>Eukaryota</taxon>
        <taxon>Sar</taxon>
        <taxon>Alveolata</taxon>
        <taxon>Colpodellida</taxon>
        <taxon>Chromeraceae</taxon>
        <taxon>Chromera</taxon>
    </lineage>
</organism>
<dbReference type="PhylomeDB" id="A0A0G4FXM9"/>
<dbReference type="VEuPathDB" id="CryptoDB:Cvel_19278"/>
<accession>A0A0G4FXM9</accession>
<name>A0A0G4FXM9_9ALVE</name>
<protein>
    <submittedName>
        <fullName evidence="1">Uncharacterized protein</fullName>
    </submittedName>
</protein>
<reference evidence="1" key="1">
    <citation type="submission" date="2014-11" db="EMBL/GenBank/DDBJ databases">
        <authorList>
            <person name="Otto D Thomas"/>
            <person name="Naeem Raeece"/>
        </authorList>
    </citation>
    <scope>NUCLEOTIDE SEQUENCE</scope>
</reference>
<sequence>MVGEMKFDFLFTPLAESQREFLLNVFAEIQMTSQIPQDFLDAVDKAFDTKTPFEQYTSEIQQVVQYMSGKTGTRPIKEPGHALRLCETHEKNPIRLAVVGALLSCTSPEDLYHMFFADLRILEGKVVVTDGRALILTAACLGVCGFKAHGKAPEAILAAFAEWKFRIDKSVTKENAAAHFLAQKTTDDKRLERGLVFHAQLVLGLQMDIATKENRAKAGANKKAVEACDIKLKALKNHVKELTNVNPADSVLKLGLASLDLPVETRMLIDTLDSELTHMKLDTDKKI</sequence>
<dbReference type="AlphaFoldDB" id="A0A0G4FXM9"/>